<evidence type="ECO:0000256" key="12">
    <source>
        <dbReference type="ARBA" id="ARBA00025337"/>
    </source>
</evidence>
<evidence type="ECO:0000259" key="15">
    <source>
        <dbReference type="SMART" id="SM00382"/>
    </source>
</evidence>
<evidence type="ECO:0000256" key="13">
    <source>
        <dbReference type="NCBIfam" id="TIGR03499"/>
    </source>
</evidence>
<protein>
    <recommendedName>
        <fullName evidence="3 13">Flagellar biosynthesis protein FlhF</fullName>
    </recommendedName>
</protein>
<keyword evidence="17" id="KW-0282">Flagellum</keyword>
<dbReference type="SUPFAM" id="SSF52540">
    <property type="entry name" value="P-loop containing nucleoside triphosphate hydrolases"/>
    <property type="match status" value="1"/>
</dbReference>
<dbReference type="NCBIfam" id="TIGR03499">
    <property type="entry name" value="FlhF"/>
    <property type="match status" value="1"/>
</dbReference>
<dbReference type="CDD" id="cd17873">
    <property type="entry name" value="FlhF"/>
    <property type="match status" value="1"/>
</dbReference>
<proteinExistence type="inferred from homology"/>
<evidence type="ECO:0000256" key="7">
    <source>
        <dbReference type="ARBA" id="ARBA00022795"/>
    </source>
</evidence>
<keyword evidence="5" id="KW-1003">Cell membrane</keyword>
<keyword evidence="6" id="KW-0547">Nucleotide-binding</keyword>
<dbReference type="InterPro" id="IPR003593">
    <property type="entry name" value="AAA+_ATPase"/>
</dbReference>
<accession>A0ABU1GMQ8</accession>
<dbReference type="Gene3D" id="3.40.50.300">
    <property type="entry name" value="P-loop containing nucleotide triphosphate hydrolases"/>
    <property type="match status" value="1"/>
</dbReference>
<dbReference type="RefSeq" id="WP_309636930.1">
    <property type="nucleotide sequence ID" value="NZ_JARWAL010000009.1"/>
</dbReference>
<evidence type="ECO:0000256" key="10">
    <source>
        <dbReference type="ARBA" id="ARBA00023136"/>
    </source>
</evidence>
<evidence type="ECO:0000313" key="18">
    <source>
        <dbReference type="Proteomes" id="UP001252270"/>
    </source>
</evidence>
<dbReference type="Pfam" id="PF00448">
    <property type="entry name" value="SRP54"/>
    <property type="match status" value="1"/>
</dbReference>
<comment type="caution">
    <text evidence="17">The sequence shown here is derived from an EMBL/GenBank/DDBJ whole genome shotgun (WGS) entry which is preliminary data.</text>
</comment>
<keyword evidence="9" id="KW-0342">GTP-binding</keyword>
<dbReference type="Proteomes" id="UP001252270">
    <property type="component" value="Unassembled WGS sequence"/>
</dbReference>
<evidence type="ECO:0000256" key="3">
    <source>
        <dbReference type="ARBA" id="ARBA00014919"/>
    </source>
</evidence>
<dbReference type="SMART" id="SM00382">
    <property type="entry name" value="AAA"/>
    <property type="match status" value="1"/>
</dbReference>
<evidence type="ECO:0000256" key="6">
    <source>
        <dbReference type="ARBA" id="ARBA00022741"/>
    </source>
</evidence>
<evidence type="ECO:0000256" key="1">
    <source>
        <dbReference type="ARBA" id="ARBA00004413"/>
    </source>
</evidence>
<keyword evidence="7" id="KW-1005">Bacterial flagellum biogenesis</keyword>
<dbReference type="PANTHER" id="PTHR43134">
    <property type="entry name" value="SIGNAL RECOGNITION PARTICLE RECEPTOR SUBUNIT ALPHA"/>
    <property type="match status" value="1"/>
</dbReference>
<keyword evidence="18" id="KW-1185">Reference proteome</keyword>
<evidence type="ECO:0000256" key="2">
    <source>
        <dbReference type="ARBA" id="ARBA00008531"/>
    </source>
</evidence>
<dbReference type="SMART" id="SM00962">
    <property type="entry name" value="SRP54"/>
    <property type="match status" value="1"/>
</dbReference>
<evidence type="ECO:0000256" key="5">
    <source>
        <dbReference type="ARBA" id="ARBA00022475"/>
    </source>
</evidence>
<evidence type="ECO:0000259" key="16">
    <source>
        <dbReference type="SMART" id="SM00962"/>
    </source>
</evidence>
<feature type="domain" description="SRP54-type proteins GTP-binding" evidence="16">
    <location>
        <begin position="188"/>
        <end position="385"/>
    </location>
</feature>
<organism evidence="17 18">
    <name type="scientific">Halomonas mongoliensis</name>
    <dbReference type="NCBI Taxonomy" id="321265"/>
    <lineage>
        <taxon>Bacteria</taxon>
        <taxon>Pseudomonadati</taxon>
        <taxon>Pseudomonadota</taxon>
        <taxon>Gammaproteobacteria</taxon>
        <taxon>Oceanospirillales</taxon>
        <taxon>Halomonadaceae</taxon>
        <taxon>Halomonas</taxon>
    </lineage>
</organism>
<dbReference type="InterPro" id="IPR047040">
    <property type="entry name" value="FlhF__GTPase_dom"/>
</dbReference>
<evidence type="ECO:0000256" key="8">
    <source>
        <dbReference type="ARBA" id="ARBA00022927"/>
    </source>
</evidence>
<name>A0ABU1GMQ8_9GAMM</name>
<keyword evidence="4" id="KW-0813">Transport</keyword>
<comment type="subcellular location">
    <subcellularLocation>
        <location evidence="1">Cell membrane</location>
        <topology evidence="1">Peripheral membrane protein</topology>
        <orientation evidence="1">Cytoplasmic side</orientation>
    </subcellularLocation>
</comment>
<keyword evidence="17" id="KW-0969">Cilium</keyword>
<keyword evidence="11" id="KW-1006">Bacterial flagellum protein export</keyword>
<feature type="compositionally biased region" description="Low complexity" evidence="14">
    <location>
        <begin position="46"/>
        <end position="78"/>
    </location>
</feature>
<dbReference type="PANTHER" id="PTHR43134:SF3">
    <property type="entry name" value="FLAGELLAR BIOSYNTHESIS PROTEIN FLHF"/>
    <property type="match status" value="1"/>
</dbReference>
<evidence type="ECO:0000256" key="4">
    <source>
        <dbReference type="ARBA" id="ARBA00022448"/>
    </source>
</evidence>
<dbReference type="InterPro" id="IPR000897">
    <property type="entry name" value="SRP54_GTPase_dom"/>
</dbReference>
<keyword evidence="17" id="KW-0966">Cell projection</keyword>
<dbReference type="InterPro" id="IPR020006">
    <property type="entry name" value="FlhF"/>
</dbReference>
<dbReference type="InterPro" id="IPR027417">
    <property type="entry name" value="P-loop_NTPase"/>
</dbReference>
<evidence type="ECO:0000313" key="17">
    <source>
        <dbReference type="EMBL" id="MDR5893309.1"/>
    </source>
</evidence>
<comment type="function">
    <text evidence="12">Necessary for flagellar biosynthesis. May be involved in translocation of the flagellum.</text>
</comment>
<keyword evidence="10" id="KW-0472">Membrane</keyword>
<evidence type="ECO:0000256" key="14">
    <source>
        <dbReference type="SAM" id="MobiDB-lite"/>
    </source>
</evidence>
<feature type="region of interest" description="Disordered" evidence="14">
    <location>
        <begin position="46"/>
        <end position="90"/>
    </location>
</feature>
<gene>
    <name evidence="17" type="primary">flhF</name>
    <name evidence="17" type="ORF">QC820_10835</name>
</gene>
<dbReference type="EMBL" id="JARWAL010000009">
    <property type="protein sequence ID" value="MDR5893309.1"/>
    <property type="molecule type" value="Genomic_DNA"/>
</dbReference>
<evidence type="ECO:0000256" key="11">
    <source>
        <dbReference type="ARBA" id="ARBA00023225"/>
    </source>
</evidence>
<keyword evidence="8" id="KW-0653">Protein transport</keyword>
<comment type="similarity">
    <text evidence="2">Belongs to the GTP-binding SRP family.</text>
</comment>
<feature type="domain" description="AAA+ ATPase" evidence="15">
    <location>
        <begin position="187"/>
        <end position="390"/>
    </location>
</feature>
<reference evidence="17 18" key="1">
    <citation type="submission" date="2023-04" db="EMBL/GenBank/DDBJ databases">
        <title>A long-awaited taxogenomic arrangement of the family Halomonadaceae.</title>
        <authorList>
            <person name="De La Haba R."/>
            <person name="Chuvochina M."/>
            <person name="Wittouck S."/>
            <person name="Arahal D.R."/>
            <person name="Sanchez-Porro C."/>
            <person name="Hugenholtz P."/>
            <person name="Ventosa A."/>
        </authorList>
    </citation>
    <scope>NUCLEOTIDE SEQUENCE [LARGE SCALE GENOMIC DNA]</scope>
    <source>
        <strain evidence="17 18">DSM 17332</strain>
    </source>
</reference>
<sequence length="732" mass="78559">MSVMRFTGANSREAMRQVRAALGDEALILANRHTEEGVEVLAMADPGESAAPGTPASAPSSRAPSSRAPSSRAPREAPLPSVSLAEPAEPVLPDEREAFRAMSARLLSEMQEMRSLLAVQRGEASPPPREQRLAEWLRESGFSRSVSEEVLAGLPDSLSPDGEEAWLASRLAARLPVEEDELALLDSSGIVALVGPTGVGKTTTAAKLAARFVMRHGPDAVALVSTDGFRIGAHEQLRIYAELLGIPMHGLDLDQPLEALQTALADRRFVIVDTVGMSQRDRRVIDQLARLKGAAPVRPLLVLNAASQPEALEEVITNYRQAARAAGMRLDDCLISKHDEAGRLGPLLDALMRHGLRVLLVAHGQRVPEDLVVMDAPMLVSQALAVRNPSVRPEPPAAAALLLGQGRRLATLLATLRERVPGFSALDQAWQLAAVPPTLQAQRLAALLEKAQAGGGSRVWMSRARVRGEAWSQPDLRLDTAGQWSALPVPQHLVPAGELERLAAAESEGALQAHLMAGLPGREARAWLVERGRDWVAQVRSSQRVEFEGERQTLADLAAAMTPRQPRALRWRGREARLRLAACPVSLGCGEPNGLRAWAGELVDACSGRLLKRSFWLAPEALRGRTVPLLVTQLAADGLPALTRRANRRLAEADPDMAPSLRLTLAAGLAAVATRLEASEEAWALSLRGDLLALLAGKKRGSAEALLEALLQLGLAREALRELGSVGREGLY</sequence>
<evidence type="ECO:0000256" key="9">
    <source>
        <dbReference type="ARBA" id="ARBA00023134"/>
    </source>
</evidence>